<feature type="transmembrane region" description="Helical" evidence="9">
    <location>
        <begin position="451"/>
        <end position="478"/>
    </location>
</feature>
<sequence>MSATQHRYHIQKLAKTRSRILNLLLDSDQLADSILGESKEIDAETHALLMDQTAELSRLISGLHAADLADILEALPNHERLALWRLVNPADRGKALVEVSETVWDSLIEEMSDKDLLKTMSLLDVDDQLYLAEYLPRDLMGRVLTSLDPRQREKVREVIKFGKDTVGRIMDFKLLTVRPDVTLGTVQRYLRYRKDIPEASDKLFITDRNNTLLGELPLTTILLNPPHRLVSEVMNEDQTYFEADDKAEDAASAFERYDLITAPVIDKKGKLMGRLTVEEIVDFVNSDTDSNLRRMGGLSPEEDVFSPVGKAVRNRWAWLAINLCTAFVASRVIGLFEGTISQLVALAALMPIVAGIGGNTGNQTITMIVRALALHQLQVGNLKFLVFRELGVAMINGLVWGGLMGVVTWLLYGDWEMGAVMTLAMVLNLLVAAMMGVIIPLTMVRMGRDPAIGASVMITAITDTGGFFIFLGLATIFLL</sequence>
<dbReference type="Gene3D" id="1.10.357.20">
    <property type="entry name" value="SLC41 divalent cation transporters, integral membrane domain"/>
    <property type="match status" value="1"/>
</dbReference>
<organism evidence="11 12">
    <name type="scientific">Hafnia psychrotolerans</name>
    <dbReference type="NCBI Taxonomy" id="1477018"/>
    <lineage>
        <taxon>Bacteria</taxon>
        <taxon>Pseudomonadati</taxon>
        <taxon>Pseudomonadota</taxon>
        <taxon>Gammaproteobacteria</taxon>
        <taxon>Enterobacterales</taxon>
        <taxon>Hafniaceae</taxon>
        <taxon>Hafnia</taxon>
    </lineage>
</organism>
<dbReference type="Proteomes" id="UP000627464">
    <property type="component" value="Unassembled WGS sequence"/>
</dbReference>
<evidence type="ECO:0000256" key="8">
    <source>
        <dbReference type="PROSITE-ProRule" id="PRU00703"/>
    </source>
</evidence>
<proteinExistence type="inferred from homology"/>
<keyword evidence="3 9" id="KW-0813">Transport</keyword>
<evidence type="ECO:0000313" key="11">
    <source>
        <dbReference type="EMBL" id="GGA54859.1"/>
    </source>
</evidence>
<dbReference type="NCBIfam" id="TIGR00400">
    <property type="entry name" value="mgtE"/>
    <property type="match status" value="1"/>
</dbReference>
<comment type="subunit">
    <text evidence="9">Homodimer.</text>
</comment>
<keyword evidence="9" id="KW-0479">Metal-binding</keyword>
<dbReference type="InterPro" id="IPR006667">
    <property type="entry name" value="SLC41_membr_dom"/>
</dbReference>
<comment type="similarity">
    <text evidence="2 9">Belongs to the SLC41A transporter family.</text>
</comment>
<dbReference type="PANTHER" id="PTHR43773">
    <property type="entry name" value="MAGNESIUM TRANSPORTER MGTE"/>
    <property type="match status" value="1"/>
</dbReference>
<protein>
    <recommendedName>
        <fullName evidence="9">Magnesium transporter MgtE</fullName>
    </recommendedName>
</protein>
<feature type="transmembrane region" description="Helical" evidence="9">
    <location>
        <begin position="418"/>
        <end position="439"/>
    </location>
</feature>
<dbReference type="Pfam" id="PF03448">
    <property type="entry name" value="MgtE_N"/>
    <property type="match status" value="1"/>
</dbReference>
<dbReference type="InterPro" id="IPR000644">
    <property type="entry name" value="CBS_dom"/>
</dbReference>
<comment type="subcellular location">
    <subcellularLocation>
        <location evidence="9">Cell membrane</location>
        <topology evidence="9">Multi-pass membrane protein</topology>
    </subcellularLocation>
    <subcellularLocation>
        <location evidence="1">Membrane</location>
        <topology evidence="1">Multi-pass membrane protein</topology>
    </subcellularLocation>
</comment>
<dbReference type="Gene3D" id="1.25.60.10">
    <property type="entry name" value="MgtE N-terminal domain-like"/>
    <property type="match status" value="1"/>
</dbReference>
<gene>
    <name evidence="11" type="primary">mgtE</name>
    <name evidence="11" type="ORF">GCM10011328_32920</name>
</gene>
<comment type="function">
    <text evidence="9">Acts as a magnesium transporter.</text>
</comment>
<feature type="domain" description="CBS" evidence="10">
    <location>
        <begin position="234"/>
        <end position="290"/>
    </location>
</feature>
<keyword evidence="5 9" id="KW-0460">Magnesium</keyword>
<dbReference type="EMBL" id="BMFZ01000009">
    <property type="protein sequence ID" value="GGA54859.1"/>
    <property type="molecule type" value="Genomic_DNA"/>
</dbReference>
<dbReference type="Pfam" id="PF01769">
    <property type="entry name" value="MgtE"/>
    <property type="match status" value="1"/>
</dbReference>
<evidence type="ECO:0000256" key="3">
    <source>
        <dbReference type="ARBA" id="ARBA00022448"/>
    </source>
</evidence>
<dbReference type="CDD" id="cd04606">
    <property type="entry name" value="CBS_pair_Mg_transporter"/>
    <property type="match status" value="1"/>
</dbReference>
<keyword evidence="7 9" id="KW-0472">Membrane</keyword>
<keyword evidence="6 9" id="KW-1133">Transmembrane helix</keyword>
<feature type="transmembrane region" description="Helical" evidence="9">
    <location>
        <begin position="340"/>
        <end position="358"/>
    </location>
</feature>
<keyword evidence="12" id="KW-1185">Reference proteome</keyword>
<evidence type="ECO:0000256" key="2">
    <source>
        <dbReference type="ARBA" id="ARBA00009749"/>
    </source>
</evidence>
<evidence type="ECO:0000259" key="10">
    <source>
        <dbReference type="PROSITE" id="PS51371"/>
    </source>
</evidence>
<keyword evidence="8" id="KW-0129">CBS domain</keyword>
<dbReference type="SUPFAM" id="SSF158791">
    <property type="entry name" value="MgtE N-terminal domain-like"/>
    <property type="match status" value="1"/>
</dbReference>
<evidence type="ECO:0000313" key="12">
    <source>
        <dbReference type="Proteomes" id="UP000627464"/>
    </source>
</evidence>
<evidence type="ECO:0000256" key="6">
    <source>
        <dbReference type="ARBA" id="ARBA00022989"/>
    </source>
</evidence>
<name>A0ABQ1H1P1_9GAMM</name>
<evidence type="ECO:0000256" key="4">
    <source>
        <dbReference type="ARBA" id="ARBA00022692"/>
    </source>
</evidence>
<dbReference type="InterPro" id="IPR046342">
    <property type="entry name" value="CBS_dom_sf"/>
</dbReference>
<dbReference type="SUPFAM" id="SSF54631">
    <property type="entry name" value="CBS-domain pair"/>
    <property type="match status" value="1"/>
</dbReference>
<dbReference type="Pfam" id="PF00571">
    <property type="entry name" value="CBS"/>
    <property type="match status" value="1"/>
</dbReference>
<dbReference type="SMART" id="SM00924">
    <property type="entry name" value="MgtE_N"/>
    <property type="match status" value="1"/>
</dbReference>
<dbReference type="SUPFAM" id="SSF161093">
    <property type="entry name" value="MgtE membrane domain-like"/>
    <property type="match status" value="1"/>
</dbReference>
<evidence type="ECO:0000256" key="7">
    <source>
        <dbReference type="ARBA" id="ARBA00023136"/>
    </source>
</evidence>
<comment type="caution">
    <text evidence="11">The sequence shown here is derived from an EMBL/GenBank/DDBJ whole genome shotgun (WGS) entry which is preliminary data.</text>
</comment>
<dbReference type="InterPro" id="IPR006668">
    <property type="entry name" value="Mg_transptr_MgtE_intracell_dom"/>
</dbReference>
<dbReference type="PROSITE" id="PS51371">
    <property type="entry name" value="CBS"/>
    <property type="match status" value="1"/>
</dbReference>
<dbReference type="InterPro" id="IPR038076">
    <property type="entry name" value="MgtE_N_sf"/>
</dbReference>
<feature type="transmembrane region" description="Helical" evidence="9">
    <location>
        <begin position="316"/>
        <end position="334"/>
    </location>
</feature>
<dbReference type="InterPro" id="IPR006669">
    <property type="entry name" value="MgtE_transporter"/>
</dbReference>
<keyword evidence="9" id="KW-1003">Cell membrane</keyword>
<dbReference type="RefSeq" id="WP_188474627.1">
    <property type="nucleotide sequence ID" value="NZ_BMFZ01000009.1"/>
</dbReference>
<feature type="transmembrane region" description="Helical" evidence="9">
    <location>
        <begin position="390"/>
        <end position="412"/>
    </location>
</feature>
<accession>A0ABQ1H1P1</accession>
<evidence type="ECO:0000256" key="9">
    <source>
        <dbReference type="RuleBase" id="RU362011"/>
    </source>
</evidence>
<dbReference type="InterPro" id="IPR036739">
    <property type="entry name" value="SLC41_membr_dom_sf"/>
</dbReference>
<evidence type="ECO:0000256" key="1">
    <source>
        <dbReference type="ARBA" id="ARBA00004141"/>
    </source>
</evidence>
<dbReference type="PANTHER" id="PTHR43773:SF1">
    <property type="entry name" value="MAGNESIUM TRANSPORTER MGTE"/>
    <property type="match status" value="1"/>
</dbReference>
<evidence type="ECO:0000256" key="5">
    <source>
        <dbReference type="ARBA" id="ARBA00022842"/>
    </source>
</evidence>
<reference evidence="12" key="1">
    <citation type="journal article" date="2019" name="Int. J. Syst. Evol. Microbiol.">
        <title>The Global Catalogue of Microorganisms (GCM) 10K type strain sequencing project: providing services to taxonomists for standard genome sequencing and annotation.</title>
        <authorList>
            <consortium name="The Broad Institute Genomics Platform"/>
            <consortium name="The Broad Institute Genome Sequencing Center for Infectious Disease"/>
            <person name="Wu L."/>
            <person name="Ma J."/>
        </authorList>
    </citation>
    <scope>NUCLEOTIDE SEQUENCE [LARGE SCALE GENOMIC DNA]</scope>
    <source>
        <strain evidence="12">CGMCC 1.12806</strain>
    </source>
</reference>
<dbReference type="Gene3D" id="3.10.580.10">
    <property type="entry name" value="CBS-domain"/>
    <property type="match status" value="1"/>
</dbReference>
<keyword evidence="4 9" id="KW-0812">Transmembrane</keyword>